<proteinExistence type="predicted"/>
<accession>A0A266N9A1</accession>
<evidence type="ECO:0000256" key="4">
    <source>
        <dbReference type="ARBA" id="ARBA00023136"/>
    </source>
</evidence>
<dbReference type="Proteomes" id="UP000215788">
    <property type="component" value="Unassembled WGS sequence"/>
</dbReference>
<reference evidence="7 8" key="1">
    <citation type="submission" date="2017-08" db="EMBL/GenBank/DDBJ databases">
        <title>Genomic and metabolic characterisation of spoilage-associated Pseudomonas species.</title>
        <authorList>
            <person name="Stanborough T."/>
            <person name="Fegan N."/>
            <person name="Powell S.M."/>
            <person name="Singh T."/>
            <person name="Tamplin M.L."/>
            <person name="Chandry P.S."/>
        </authorList>
    </citation>
    <scope>NUCLEOTIDE SEQUENCE [LARGE SCALE GENOMIC DNA]</scope>
    <source>
        <strain evidence="7 8">L1802</strain>
    </source>
</reference>
<dbReference type="PROSITE" id="PS50850">
    <property type="entry name" value="MFS"/>
    <property type="match status" value="1"/>
</dbReference>
<gene>
    <name evidence="7" type="ORF">CJF39_13265</name>
</gene>
<feature type="transmembrane region" description="Helical" evidence="5">
    <location>
        <begin position="421"/>
        <end position="442"/>
    </location>
</feature>
<dbReference type="Gene3D" id="1.20.1250.20">
    <property type="entry name" value="MFS general substrate transporter like domains"/>
    <property type="match status" value="2"/>
</dbReference>
<organism evidence="7 8">
    <name type="scientific">Pseudomonas lundensis</name>
    <dbReference type="NCBI Taxonomy" id="86185"/>
    <lineage>
        <taxon>Bacteria</taxon>
        <taxon>Pseudomonadati</taxon>
        <taxon>Pseudomonadota</taxon>
        <taxon>Gammaproteobacteria</taxon>
        <taxon>Pseudomonadales</taxon>
        <taxon>Pseudomonadaceae</taxon>
        <taxon>Pseudomonas</taxon>
    </lineage>
</organism>
<dbReference type="OrthoDB" id="4474610at2"/>
<dbReference type="SUPFAM" id="SSF103473">
    <property type="entry name" value="MFS general substrate transporter"/>
    <property type="match status" value="1"/>
</dbReference>
<dbReference type="GO" id="GO:0005886">
    <property type="term" value="C:plasma membrane"/>
    <property type="evidence" value="ECO:0007669"/>
    <property type="project" value="TreeGrafter"/>
</dbReference>
<dbReference type="Pfam" id="PF07690">
    <property type="entry name" value="MFS_1"/>
    <property type="match status" value="1"/>
</dbReference>
<feature type="domain" description="Major facilitator superfamily (MFS) profile" evidence="6">
    <location>
        <begin position="32"/>
        <end position="445"/>
    </location>
</feature>
<evidence type="ECO:0000256" key="3">
    <source>
        <dbReference type="ARBA" id="ARBA00022989"/>
    </source>
</evidence>
<feature type="transmembrane region" description="Helical" evidence="5">
    <location>
        <begin position="186"/>
        <end position="207"/>
    </location>
</feature>
<keyword evidence="2 5" id="KW-0812">Transmembrane</keyword>
<evidence type="ECO:0000313" key="8">
    <source>
        <dbReference type="Proteomes" id="UP000215788"/>
    </source>
</evidence>
<feature type="transmembrane region" description="Helical" evidence="5">
    <location>
        <begin position="316"/>
        <end position="335"/>
    </location>
</feature>
<dbReference type="PIRSF" id="PIRSF002808">
    <property type="entry name" value="Hexose_phosphate_transp"/>
    <property type="match status" value="1"/>
</dbReference>
<dbReference type="AlphaFoldDB" id="A0A266N9A1"/>
<dbReference type="PANTHER" id="PTHR43826:SF7">
    <property type="entry name" value="PROTEIN UHPC, PUTATIVE-RELATED"/>
    <property type="match status" value="1"/>
</dbReference>
<feature type="transmembrane region" description="Helical" evidence="5">
    <location>
        <begin position="70"/>
        <end position="89"/>
    </location>
</feature>
<feature type="transmembrane region" description="Helical" evidence="5">
    <location>
        <begin position="156"/>
        <end position="180"/>
    </location>
</feature>
<comment type="caution">
    <text evidence="7">The sequence shown here is derived from an EMBL/GenBank/DDBJ whole genome shotgun (WGS) entry which is preliminary data.</text>
</comment>
<comment type="subcellular location">
    <subcellularLocation>
        <location evidence="1">Endomembrane system</location>
        <topology evidence="1">Multi-pass membrane protein</topology>
    </subcellularLocation>
</comment>
<evidence type="ECO:0000259" key="6">
    <source>
        <dbReference type="PROSITE" id="PS50850"/>
    </source>
</evidence>
<feature type="transmembrane region" description="Helical" evidence="5">
    <location>
        <begin position="378"/>
        <end position="401"/>
    </location>
</feature>
<evidence type="ECO:0000256" key="5">
    <source>
        <dbReference type="SAM" id="Phobius"/>
    </source>
</evidence>
<dbReference type="InterPro" id="IPR036259">
    <property type="entry name" value="MFS_trans_sf"/>
</dbReference>
<keyword evidence="4 5" id="KW-0472">Membrane</keyword>
<dbReference type="InterPro" id="IPR011701">
    <property type="entry name" value="MFS"/>
</dbReference>
<keyword evidence="3 5" id="KW-1133">Transmembrane helix</keyword>
<dbReference type="EMBL" id="NQKI01000019">
    <property type="protein sequence ID" value="OZY59009.1"/>
    <property type="molecule type" value="Genomic_DNA"/>
</dbReference>
<evidence type="ECO:0000256" key="1">
    <source>
        <dbReference type="ARBA" id="ARBA00004127"/>
    </source>
</evidence>
<feature type="transmembrane region" description="Helical" evidence="5">
    <location>
        <begin position="282"/>
        <end position="304"/>
    </location>
</feature>
<feature type="transmembrane region" description="Helical" evidence="5">
    <location>
        <begin position="247"/>
        <end position="270"/>
    </location>
</feature>
<feature type="transmembrane region" description="Helical" evidence="5">
    <location>
        <begin position="101"/>
        <end position="125"/>
    </location>
</feature>
<dbReference type="GO" id="GO:0035435">
    <property type="term" value="P:phosphate ion transmembrane transport"/>
    <property type="evidence" value="ECO:0007669"/>
    <property type="project" value="TreeGrafter"/>
</dbReference>
<dbReference type="PANTHER" id="PTHR43826">
    <property type="entry name" value="GLUCOSE-6-PHOSPHATE EXCHANGER SLC37A4"/>
    <property type="match status" value="1"/>
</dbReference>
<feature type="transmembrane region" description="Helical" evidence="5">
    <location>
        <begin position="131"/>
        <end position="149"/>
    </location>
</feature>
<sequence length="462" mass="49624">MTSLLNAFKAAPARQGPATPDMDRFKRLRWQTFLSMSLSYALFYVCRLSFNVVKPALVANNLLNPTQLGIIGSALFFAYAIGKLVNGFLADHANVRRFMMLGLLLSAIVNACMGLTTNTVILTLIWGLNGWAQSMGVGPCVVSLSRWYSDKERGTFYGFWSIAHSLGEALTYVAVAAVVVTWGWQYGYGLATLMGLAGLALIFFFMADSPQSCGYPPVHHEAQTPTPDDSPAPSIFSKQLALLKNPALWLLALASCLMYIGRYAVISWGVFFLENAKAYNTLSASTLISITGVFGIIGTGLSGLISDRFFNGKRNALAMIFGLMNTLSLSAFLFVPAGHYWLDAVSMMFFGLSMGALLCFLGGLMATDIAAKSAAGAALGMIGIASYAGAAAGEILTGVLIEHGTTVLGDGSKAYDFQTLSIFWVSASLISVLMTALFALHLQKRQPPTLPKREETLVPVQP</sequence>
<dbReference type="InterPro" id="IPR000849">
    <property type="entry name" value="Sugar_P_transporter"/>
</dbReference>
<dbReference type="GO" id="GO:0061513">
    <property type="term" value="F:glucose 6-phosphate:phosphate antiporter activity"/>
    <property type="evidence" value="ECO:0007669"/>
    <property type="project" value="TreeGrafter"/>
</dbReference>
<feature type="transmembrane region" description="Helical" evidence="5">
    <location>
        <begin position="347"/>
        <end position="366"/>
    </location>
</feature>
<dbReference type="GO" id="GO:0012505">
    <property type="term" value="C:endomembrane system"/>
    <property type="evidence" value="ECO:0007669"/>
    <property type="project" value="UniProtKB-SubCell"/>
</dbReference>
<dbReference type="InterPro" id="IPR020846">
    <property type="entry name" value="MFS_dom"/>
</dbReference>
<feature type="transmembrane region" description="Helical" evidence="5">
    <location>
        <begin position="32"/>
        <end position="50"/>
    </location>
</feature>
<evidence type="ECO:0000256" key="2">
    <source>
        <dbReference type="ARBA" id="ARBA00022692"/>
    </source>
</evidence>
<dbReference type="InterPro" id="IPR051337">
    <property type="entry name" value="OPA_Antiporter"/>
</dbReference>
<dbReference type="RefSeq" id="WP_094993835.1">
    <property type="nucleotide sequence ID" value="NZ_NQKI01000019.1"/>
</dbReference>
<name>A0A266N9A1_9PSED</name>
<protein>
    <submittedName>
        <fullName evidence="7">MFS transporter</fullName>
    </submittedName>
</protein>
<evidence type="ECO:0000313" key="7">
    <source>
        <dbReference type="EMBL" id="OZY59009.1"/>
    </source>
</evidence>
<dbReference type="CDD" id="cd17312">
    <property type="entry name" value="MFS_OPA_SLC37"/>
    <property type="match status" value="1"/>
</dbReference>